<dbReference type="PANTHER" id="PTHR46797">
    <property type="entry name" value="HTH-TYPE TRANSCRIPTIONAL REGULATOR"/>
    <property type="match status" value="1"/>
</dbReference>
<dbReference type="SMART" id="SM00530">
    <property type="entry name" value="HTH_XRE"/>
    <property type="match status" value="1"/>
</dbReference>
<dbReference type="SUPFAM" id="SSF47413">
    <property type="entry name" value="lambda repressor-like DNA-binding domains"/>
    <property type="match status" value="1"/>
</dbReference>
<dbReference type="Gene3D" id="1.10.260.40">
    <property type="entry name" value="lambda repressor-like DNA-binding domains"/>
    <property type="match status" value="1"/>
</dbReference>
<keyword evidence="1" id="KW-0238">DNA-binding</keyword>
<dbReference type="GO" id="GO:0005829">
    <property type="term" value="C:cytosol"/>
    <property type="evidence" value="ECO:0007669"/>
    <property type="project" value="TreeGrafter"/>
</dbReference>
<reference evidence="3 4" key="1">
    <citation type="submission" date="2018-01" db="EMBL/GenBank/DDBJ databases">
        <title>Whole genome sequence of Azospirillum brasilense REC3 isolated from strawberry roots.</title>
        <authorList>
            <person name="Fontana C.A."/>
            <person name="Salazar S.M."/>
            <person name="Bassi D."/>
            <person name="Puglisi E."/>
            <person name="Lovaisa N.C."/>
            <person name="Toffoli L.M."/>
            <person name="Pedraza R."/>
            <person name="Cocconcelli P.S."/>
        </authorList>
    </citation>
    <scope>NUCLEOTIDE SEQUENCE [LARGE SCALE GENOMIC DNA]</scope>
    <source>
        <strain evidence="3 4">REC3</strain>
    </source>
</reference>
<dbReference type="AlphaFoldDB" id="A0A2K1G7I6"/>
<dbReference type="Proteomes" id="UP000236268">
    <property type="component" value="Unassembled WGS sequence"/>
</dbReference>
<protein>
    <submittedName>
        <fullName evidence="3">XRE family transcriptional regulator</fullName>
    </submittedName>
</protein>
<dbReference type="PROSITE" id="PS50943">
    <property type="entry name" value="HTH_CROC1"/>
    <property type="match status" value="1"/>
</dbReference>
<proteinExistence type="predicted"/>
<dbReference type="CDD" id="cd00093">
    <property type="entry name" value="HTH_XRE"/>
    <property type="match status" value="1"/>
</dbReference>
<sequence length="131" mass="15130">MVNALRPDESPDMERTQEFGRMLRTLREQRNLTQEDLAELIDRSVQAVSKMERGLTFPKLETLINISEKMSVPLRNLLIAFEPNATHDPNREDLEFSIIRATKRLSIRDLSILEKISLSFPDENAQTISHP</sequence>
<dbReference type="GO" id="GO:0003677">
    <property type="term" value="F:DNA binding"/>
    <property type="evidence" value="ECO:0007669"/>
    <property type="project" value="UniProtKB-KW"/>
</dbReference>
<feature type="domain" description="HTH cro/C1-type" evidence="2">
    <location>
        <begin position="23"/>
        <end position="77"/>
    </location>
</feature>
<gene>
    <name evidence="3" type="ORF">C1S70_00320</name>
</gene>
<evidence type="ECO:0000313" key="4">
    <source>
        <dbReference type="Proteomes" id="UP000236268"/>
    </source>
</evidence>
<evidence type="ECO:0000313" key="3">
    <source>
        <dbReference type="EMBL" id="PNR00600.1"/>
    </source>
</evidence>
<name>A0A2K1G7I6_9PROT</name>
<dbReference type="EMBL" id="POWG01000001">
    <property type="protein sequence ID" value="PNR00600.1"/>
    <property type="molecule type" value="Genomic_DNA"/>
</dbReference>
<evidence type="ECO:0000259" key="2">
    <source>
        <dbReference type="PROSITE" id="PS50943"/>
    </source>
</evidence>
<dbReference type="OrthoDB" id="2986852at2"/>
<evidence type="ECO:0000256" key="1">
    <source>
        <dbReference type="ARBA" id="ARBA00023125"/>
    </source>
</evidence>
<dbReference type="InterPro" id="IPR010982">
    <property type="entry name" value="Lambda_DNA-bd_dom_sf"/>
</dbReference>
<dbReference type="GO" id="GO:0003700">
    <property type="term" value="F:DNA-binding transcription factor activity"/>
    <property type="evidence" value="ECO:0007669"/>
    <property type="project" value="TreeGrafter"/>
</dbReference>
<comment type="caution">
    <text evidence="3">The sequence shown here is derived from an EMBL/GenBank/DDBJ whole genome shotgun (WGS) entry which is preliminary data.</text>
</comment>
<dbReference type="InterPro" id="IPR001387">
    <property type="entry name" value="Cro/C1-type_HTH"/>
</dbReference>
<dbReference type="PANTHER" id="PTHR46797:SF1">
    <property type="entry name" value="METHYLPHOSPHONATE SYNTHASE"/>
    <property type="match status" value="1"/>
</dbReference>
<dbReference type="InterPro" id="IPR050807">
    <property type="entry name" value="TransReg_Diox_bact_type"/>
</dbReference>
<organism evidence="3 4">
    <name type="scientific">Azospirillum argentinense</name>
    <dbReference type="NCBI Taxonomy" id="2970906"/>
    <lineage>
        <taxon>Bacteria</taxon>
        <taxon>Pseudomonadati</taxon>
        <taxon>Pseudomonadota</taxon>
        <taxon>Alphaproteobacteria</taxon>
        <taxon>Rhodospirillales</taxon>
        <taxon>Azospirillaceae</taxon>
        <taxon>Azospirillum</taxon>
    </lineage>
</organism>
<dbReference type="Pfam" id="PF01381">
    <property type="entry name" value="HTH_3"/>
    <property type="match status" value="1"/>
</dbReference>
<accession>A0A2K1G7I6</accession>